<dbReference type="Proteomes" id="UP000887300">
    <property type="component" value="Unassembled WGS sequence"/>
</dbReference>
<keyword evidence="1" id="KW-1133">Transmembrane helix</keyword>
<dbReference type="PANTHER" id="PTHR34980">
    <property type="entry name" value="INNER MEMBRANE PROTEIN-RELATED-RELATED"/>
    <property type="match status" value="1"/>
</dbReference>
<evidence type="ECO:0000313" key="2">
    <source>
        <dbReference type="EMBL" id="MBU2722838.1"/>
    </source>
</evidence>
<dbReference type="GO" id="GO:0005886">
    <property type="term" value="C:plasma membrane"/>
    <property type="evidence" value="ECO:0007669"/>
    <property type="project" value="TreeGrafter"/>
</dbReference>
<dbReference type="RefSeq" id="WP_215886195.1">
    <property type="nucleotide sequence ID" value="NZ_CP134225.1"/>
</dbReference>
<dbReference type="AlphaFoldDB" id="A0A8X8GDH8"/>
<organism evidence="2 3">
    <name type="scientific">Acidithiobacillus ferridurans</name>
    <dbReference type="NCBI Taxonomy" id="1232575"/>
    <lineage>
        <taxon>Bacteria</taxon>
        <taxon>Pseudomonadati</taxon>
        <taxon>Pseudomonadota</taxon>
        <taxon>Acidithiobacillia</taxon>
        <taxon>Acidithiobacillales</taxon>
        <taxon>Acidithiobacillaceae</taxon>
        <taxon>Acidithiobacillus</taxon>
    </lineage>
</organism>
<dbReference type="PANTHER" id="PTHR34980:SF2">
    <property type="entry name" value="INNER MEMBRANE PROTEIN YHAH-RELATED"/>
    <property type="match status" value="1"/>
</dbReference>
<dbReference type="Pfam" id="PF05656">
    <property type="entry name" value="DUF805"/>
    <property type="match status" value="1"/>
</dbReference>
<feature type="transmembrane region" description="Helical" evidence="1">
    <location>
        <begin position="59"/>
        <end position="82"/>
    </location>
</feature>
<feature type="transmembrane region" description="Helical" evidence="1">
    <location>
        <begin position="33"/>
        <end position="52"/>
    </location>
</feature>
<keyword evidence="1" id="KW-0472">Membrane</keyword>
<dbReference type="InterPro" id="IPR008523">
    <property type="entry name" value="DUF805"/>
</dbReference>
<evidence type="ECO:0000256" key="1">
    <source>
        <dbReference type="SAM" id="Phobius"/>
    </source>
</evidence>
<feature type="transmembrane region" description="Helical" evidence="1">
    <location>
        <begin position="94"/>
        <end position="115"/>
    </location>
</feature>
<gene>
    <name evidence="2" type="ORF">HF568_06370</name>
</gene>
<name>A0A8X8GDH8_ACIFI</name>
<reference evidence="2" key="1">
    <citation type="journal article" date="2021" name="ISME J.">
        <title>Genomic evolution of the class Acidithiobacillia: deep-branching Proteobacteria living in extreme acidic conditions.</title>
        <authorList>
            <person name="Moya-Beltran A."/>
            <person name="Beard S."/>
            <person name="Rojas-Villalobos C."/>
            <person name="Issotta F."/>
            <person name="Gallardo Y."/>
            <person name="Ulloa R."/>
            <person name="Giaveno A."/>
            <person name="Degli Esposti M."/>
            <person name="Johnson D.B."/>
            <person name="Quatrini R."/>
        </authorList>
    </citation>
    <scope>NUCLEOTIDE SEQUENCE</scope>
    <source>
        <strain evidence="2">DSM 583</strain>
    </source>
</reference>
<dbReference type="EMBL" id="JABBHS010000191">
    <property type="protein sequence ID" value="MBU2722838.1"/>
    <property type="molecule type" value="Genomic_DNA"/>
</dbReference>
<sequence length="134" mass="15737">MSIQHPQHWYEWYPYIIFHHYADLNGCAARPEYWYSFLAIIFLDTIGDVLLYMLYPMHILYLITHAVTILFTLAVFCPNIAVLVRRLHDVNKSAWYILLEFVPVIGWLWLLFILAQPSVMEGNRYRASQAAGAT</sequence>
<comment type="caution">
    <text evidence="2">The sequence shown here is derived from an EMBL/GenBank/DDBJ whole genome shotgun (WGS) entry which is preliminary data.</text>
</comment>
<keyword evidence="1" id="KW-0812">Transmembrane</keyword>
<accession>A0A8X8GDH8</accession>
<proteinExistence type="predicted"/>
<evidence type="ECO:0000313" key="3">
    <source>
        <dbReference type="Proteomes" id="UP000887300"/>
    </source>
</evidence>
<protein>
    <submittedName>
        <fullName evidence="2">DUF805 domain-containing protein</fullName>
    </submittedName>
</protein>